<comment type="function">
    <text evidence="1 8">Catalyzes the sequential NAD-dependent oxidations of L-histidinol to L-histidinaldehyde and then to L-histidine.</text>
</comment>
<dbReference type="PANTHER" id="PTHR21256">
    <property type="entry name" value="HISTIDINOL DEHYDROGENASE HDH"/>
    <property type="match status" value="1"/>
</dbReference>
<dbReference type="GO" id="GO:0000105">
    <property type="term" value="P:L-histidine biosynthetic process"/>
    <property type="evidence" value="ECO:0007669"/>
    <property type="project" value="UniProtKB-UniRule"/>
</dbReference>
<feature type="binding site" evidence="8 12">
    <location>
        <position position="326"/>
    </location>
    <ligand>
        <name>substrate</name>
    </ligand>
</feature>
<dbReference type="GO" id="GO:0051287">
    <property type="term" value="F:NAD binding"/>
    <property type="evidence" value="ECO:0007669"/>
    <property type="project" value="InterPro"/>
</dbReference>
<evidence type="ECO:0000256" key="5">
    <source>
        <dbReference type="ARBA" id="ARBA00022833"/>
    </source>
</evidence>
<dbReference type="HAMAP" id="MF_01024">
    <property type="entry name" value="HisD"/>
    <property type="match status" value="1"/>
</dbReference>
<dbReference type="FunFam" id="3.40.50.1980:FF:000001">
    <property type="entry name" value="Histidinol dehydrogenase"/>
    <property type="match status" value="1"/>
</dbReference>
<keyword evidence="6 8" id="KW-0560">Oxidoreductase</keyword>
<comment type="cofactor">
    <cofactor evidence="8 13">
        <name>Zn(2+)</name>
        <dbReference type="ChEBI" id="CHEBI:29105"/>
    </cofactor>
    <text evidence="8 13">Binds 1 zinc ion per subunit.</text>
</comment>
<keyword evidence="4 8" id="KW-0479">Metal-binding</keyword>
<dbReference type="NCBIfam" id="TIGR00069">
    <property type="entry name" value="hisD"/>
    <property type="match status" value="1"/>
</dbReference>
<dbReference type="SUPFAM" id="SSF53720">
    <property type="entry name" value="ALDH-like"/>
    <property type="match status" value="1"/>
</dbReference>
<feature type="binding site" evidence="8 13">
    <location>
        <position position="359"/>
    </location>
    <ligand>
        <name>Zn(2+)</name>
        <dbReference type="ChEBI" id="CHEBI:29105"/>
    </ligand>
</feature>
<evidence type="ECO:0000256" key="6">
    <source>
        <dbReference type="ARBA" id="ARBA00023002"/>
    </source>
</evidence>
<evidence type="ECO:0000256" key="2">
    <source>
        <dbReference type="ARBA" id="ARBA00010178"/>
    </source>
</evidence>
<dbReference type="CDD" id="cd06572">
    <property type="entry name" value="Histidinol_dh"/>
    <property type="match status" value="1"/>
</dbReference>
<feature type="binding site" evidence="8 11">
    <location>
        <position position="127"/>
    </location>
    <ligand>
        <name>NAD(+)</name>
        <dbReference type="ChEBI" id="CHEBI:57540"/>
    </ligand>
</feature>
<name>A0A6N7V0Z3_9FIRM</name>
<dbReference type="Proteomes" id="UP000434409">
    <property type="component" value="Unassembled WGS sequence"/>
</dbReference>
<keyword evidence="8 11" id="KW-0520">NAD</keyword>
<dbReference type="EC" id="1.1.1.23" evidence="3 8"/>
<feature type="binding site" evidence="8 13">
    <location>
        <position position="257"/>
    </location>
    <ligand>
        <name>Zn(2+)</name>
        <dbReference type="ChEBI" id="CHEBI:29105"/>
    </ligand>
</feature>
<feature type="binding site" evidence="8 12">
    <location>
        <position position="260"/>
    </location>
    <ligand>
        <name>substrate</name>
    </ligand>
</feature>
<dbReference type="EMBL" id="VULY01000018">
    <property type="protein sequence ID" value="MSR94265.1"/>
    <property type="molecule type" value="Genomic_DNA"/>
</dbReference>
<evidence type="ECO:0000256" key="7">
    <source>
        <dbReference type="ARBA" id="ARBA00049489"/>
    </source>
</evidence>
<evidence type="ECO:0000256" key="13">
    <source>
        <dbReference type="PIRSR" id="PIRSR000099-4"/>
    </source>
</evidence>
<dbReference type="Gene3D" id="3.40.50.1980">
    <property type="entry name" value="Nitrogenase molybdenum iron protein domain"/>
    <property type="match status" value="2"/>
</dbReference>
<feature type="binding site" evidence="8 12">
    <location>
        <position position="235"/>
    </location>
    <ligand>
        <name>substrate</name>
    </ligand>
</feature>
<protein>
    <recommendedName>
        <fullName evidence="3 8">Histidinol dehydrogenase</fullName>
        <shortName evidence="8">HDH</shortName>
        <ecNumber evidence="3 8">1.1.1.23</ecNumber>
    </recommendedName>
</protein>
<evidence type="ECO:0000256" key="4">
    <source>
        <dbReference type="ARBA" id="ARBA00022723"/>
    </source>
</evidence>
<keyword evidence="16" id="KW-1185">Reference proteome</keyword>
<feature type="binding site" evidence="8 13">
    <location>
        <position position="260"/>
    </location>
    <ligand>
        <name>Zn(2+)</name>
        <dbReference type="ChEBI" id="CHEBI:29105"/>
    </ligand>
</feature>
<feature type="active site" description="Proton acceptor" evidence="8 10">
    <location>
        <position position="325"/>
    </location>
</feature>
<dbReference type="Gene3D" id="1.20.5.1300">
    <property type="match status" value="1"/>
</dbReference>
<dbReference type="InterPro" id="IPR022695">
    <property type="entry name" value="Histidinol_DH_monofunct"/>
</dbReference>
<feature type="binding site" evidence="8 12">
    <location>
        <position position="257"/>
    </location>
    <ligand>
        <name>substrate</name>
    </ligand>
</feature>
<dbReference type="InterPro" id="IPR001692">
    <property type="entry name" value="Histidinol_DH_CS"/>
</dbReference>
<feature type="binding site" evidence="8 12">
    <location>
        <position position="359"/>
    </location>
    <ligand>
        <name>substrate</name>
    </ligand>
</feature>
<feature type="binding site" evidence="8 13">
    <location>
        <position position="418"/>
    </location>
    <ligand>
        <name>Zn(2+)</name>
        <dbReference type="ChEBI" id="CHEBI:29105"/>
    </ligand>
</feature>
<evidence type="ECO:0000256" key="1">
    <source>
        <dbReference type="ARBA" id="ARBA00003850"/>
    </source>
</evidence>
<comment type="similarity">
    <text evidence="2 8 9 14">Belongs to the histidinol dehydrogenase family.</text>
</comment>
<keyword evidence="8" id="KW-0368">Histidine biosynthesis</keyword>
<dbReference type="PIRSF" id="PIRSF000099">
    <property type="entry name" value="Histidinol_dh"/>
    <property type="match status" value="1"/>
</dbReference>
<comment type="pathway">
    <text evidence="8">Amino-acid biosynthesis; L-histidine biosynthesis; L-histidine from 5-phospho-alpha-D-ribose 1-diphosphate: step 9/9.</text>
</comment>
<evidence type="ECO:0000256" key="11">
    <source>
        <dbReference type="PIRSR" id="PIRSR000099-2"/>
    </source>
</evidence>
<sequence>MIPVISYPDAATLDALFSASRLSPENRAISDSVSRILGDIRQSGEEALLSYTEQLDGVRLSRLEVTEEEINSALDQIDSDFLQVLKTSAAQIRSFHSHQKRNGFSFSPGKGILLGQMVTPLDRVGIYVPGGTAAYPSTVLMNAIPAKIAGCREIFMATPPSPNGQISPEILAAARLAGVTRIFKAGGAQAIGAFAYGTASIPAVDKITGPGNAYVAEAKRQVFGLVAIDMIAGPSEILIISDGHSSPRHLAADLLSQAEHDKMARAVLITTSSQLALQVQQSLEEQLLCLPRQEIARASLKQRGCILVVNDLPAAIQIANQMAPEHLELCVDSPFDHLPDIRHAGSIFLGCHCPEALGDYLAGPNHTLPTGGTARFFSPLSVDDFVKTSQYTYYTREAFLQAAPSVAAFARKEGLEAHGRSALIRKEEAYE</sequence>
<dbReference type="GO" id="GO:0004399">
    <property type="term" value="F:histidinol dehydrogenase activity"/>
    <property type="evidence" value="ECO:0007669"/>
    <property type="project" value="UniProtKB-UniRule"/>
</dbReference>
<evidence type="ECO:0000313" key="16">
    <source>
        <dbReference type="Proteomes" id="UP000434409"/>
    </source>
</evidence>
<evidence type="ECO:0000256" key="14">
    <source>
        <dbReference type="RuleBase" id="RU004175"/>
    </source>
</evidence>
<evidence type="ECO:0000256" key="9">
    <source>
        <dbReference type="PIRNR" id="PIRNR000099"/>
    </source>
</evidence>
<dbReference type="PANTHER" id="PTHR21256:SF2">
    <property type="entry name" value="HISTIDINE BIOSYNTHESIS TRIFUNCTIONAL PROTEIN"/>
    <property type="match status" value="1"/>
</dbReference>
<evidence type="ECO:0000256" key="10">
    <source>
        <dbReference type="PIRSR" id="PIRSR000099-1"/>
    </source>
</evidence>
<dbReference type="Pfam" id="PF00815">
    <property type="entry name" value="Histidinol_dh"/>
    <property type="match status" value="1"/>
</dbReference>
<dbReference type="InterPro" id="IPR012131">
    <property type="entry name" value="Hstdl_DH"/>
</dbReference>
<dbReference type="UniPathway" id="UPA00031">
    <property type="reaction ID" value="UER00014"/>
</dbReference>
<dbReference type="RefSeq" id="WP_154477797.1">
    <property type="nucleotide sequence ID" value="NZ_VULY01000018.1"/>
</dbReference>
<keyword evidence="8" id="KW-0028">Amino-acid biosynthesis</keyword>
<evidence type="ECO:0000256" key="8">
    <source>
        <dbReference type="HAMAP-Rule" id="MF_01024"/>
    </source>
</evidence>
<dbReference type="GO" id="GO:0005829">
    <property type="term" value="C:cytosol"/>
    <property type="evidence" value="ECO:0007669"/>
    <property type="project" value="TreeGrafter"/>
</dbReference>
<feature type="binding site" evidence="8 11">
    <location>
        <position position="189"/>
    </location>
    <ligand>
        <name>NAD(+)</name>
        <dbReference type="ChEBI" id="CHEBI:57540"/>
    </ligand>
</feature>
<keyword evidence="5 8" id="KW-0862">Zinc</keyword>
<evidence type="ECO:0000256" key="12">
    <source>
        <dbReference type="PIRSR" id="PIRSR000099-3"/>
    </source>
</evidence>
<feature type="binding site" evidence="8 11">
    <location>
        <position position="212"/>
    </location>
    <ligand>
        <name>NAD(+)</name>
        <dbReference type="ChEBI" id="CHEBI:57540"/>
    </ligand>
</feature>
<feature type="binding site" evidence="8 12">
    <location>
        <position position="418"/>
    </location>
    <ligand>
        <name>substrate</name>
    </ligand>
</feature>
<comment type="catalytic activity">
    <reaction evidence="7 8">
        <text>L-histidinol + 2 NAD(+) + H2O = L-histidine + 2 NADH + 3 H(+)</text>
        <dbReference type="Rhea" id="RHEA:20641"/>
        <dbReference type="ChEBI" id="CHEBI:15377"/>
        <dbReference type="ChEBI" id="CHEBI:15378"/>
        <dbReference type="ChEBI" id="CHEBI:57540"/>
        <dbReference type="ChEBI" id="CHEBI:57595"/>
        <dbReference type="ChEBI" id="CHEBI:57699"/>
        <dbReference type="ChEBI" id="CHEBI:57945"/>
        <dbReference type="EC" id="1.1.1.23"/>
    </reaction>
</comment>
<evidence type="ECO:0000256" key="3">
    <source>
        <dbReference type="ARBA" id="ARBA00012965"/>
    </source>
</evidence>
<proteinExistence type="inferred from homology"/>
<gene>
    <name evidence="8 15" type="primary">hisD</name>
    <name evidence="15" type="ORF">FYJ34_08340</name>
</gene>
<feature type="binding site" evidence="8 12">
    <location>
        <position position="413"/>
    </location>
    <ligand>
        <name>substrate</name>
    </ligand>
</feature>
<evidence type="ECO:0000313" key="15">
    <source>
        <dbReference type="EMBL" id="MSR94265.1"/>
    </source>
</evidence>
<reference evidence="15 16" key="1">
    <citation type="submission" date="2019-08" db="EMBL/GenBank/DDBJ databases">
        <title>In-depth cultivation of the pig gut microbiome towards novel bacterial diversity and tailored functional studies.</title>
        <authorList>
            <person name="Wylensek D."/>
            <person name="Hitch T.C.A."/>
            <person name="Clavel T."/>
        </authorList>
    </citation>
    <scope>NUCLEOTIDE SEQUENCE [LARGE SCALE GENOMIC DNA]</scope>
    <source>
        <strain evidence="15 16">68-1-5</strain>
    </source>
</reference>
<organism evidence="15 16">
    <name type="scientific">Suipraeoptans intestinalis</name>
    <dbReference type="NCBI Taxonomy" id="2606628"/>
    <lineage>
        <taxon>Bacteria</taxon>
        <taxon>Bacillati</taxon>
        <taxon>Bacillota</taxon>
        <taxon>Clostridia</taxon>
        <taxon>Lachnospirales</taxon>
        <taxon>Lachnospiraceae</taxon>
        <taxon>Suipraeoptans</taxon>
    </lineage>
</organism>
<dbReference type="PRINTS" id="PR00083">
    <property type="entry name" value="HOLDHDRGNASE"/>
</dbReference>
<feature type="active site" description="Proton acceptor" evidence="8 10">
    <location>
        <position position="326"/>
    </location>
</feature>
<dbReference type="GO" id="GO:0008270">
    <property type="term" value="F:zinc ion binding"/>
    <property type="evidence" value="ECO:0007669"/>
    <property type="project" value="UniProtKB-UniRule"/>
</dbReference>
<comment type="caution">
    <text evidence="15">The sequence shown here is derived from an EMBL/GenBank/DDBJ whole genome shotgun (WGS) entry which is preliminary data.</text>
</comment>
<accession>A0A6N7V0Z3</accession>
<dbReference type="PROSITE" id="PS00611">
    <property type="entry name" value="HISOL_DEHYDROGENASE"/>
    <property type="match status" value="1"/>
</dbReference>
<dbReference type="FunFam" id="3.40.50.1980:FF:000026">
    <property type="entry name" value="Histidinol dehydrogenase"/>
    <property type="match status" value="1"/>
</dbReference>
<dbReference type="AlphaFoldDB" id="A0A6N7V0Z3"/>
<dbReference type="InterPro" id="IPR016161">
    <property type="entry name" value="Ald_DH/histidinol_DH"/>
</dbReference>